<dbReference type="OrthoDB" id="649076at2759"/>
<gene>
    <name evidence="1" type="primary">LOC123403270</name>
</gene>
<dbReference type="GeneID" id="123403270"/>
<dbReference type="SUPFAM" id="SSF52047">
    <property type="entry name" value="RNI-like"/>
    <property type="match status" value="1"/>
</dbReference>
<dbReference type="Gramene" id="HORVU.MOREX.r2.6HG0506670.1">
    <property type="protein sequence ID" value="HORVU.MOREX.r2.6HG0506670.1"/>
    <property type="gene ID" value="HORVU.MOREX.r2.6HG0506670"/>
</dbReference>
<keyword evidence="2" id="KW-1185">Reference proteome</keyword>
<dbReference type="InterPro" id="IPR032675">
    <property type="entry name" value="LRR_dom_sf"/>
</dbReference>
<dbReference type="PANTHER" id="PTHR34709">
    <property type="entry name" value="OS10G0396666 PROTEIN"/>
    <property type="match status" value="1"/>
</dbReference>
<evidence type="ECO:0008006" key="3">
    <source>
        <dbReference type="Google" id="ProtNLM"/>
    </source>
</evidence>
<reference evidence="1" key="3">
    <citation type="submission" date="2022-01" db="UniProtKB">
        <authorList>
            <consortium name="EnsemblPlants"/>
        </authorList>
    </citation>
    <scope>IDENTIFICATION</scope>
    <source>
        <strain evidence="1">subsp. vulgare</strain>
    </source>
</reference>
<protein>
    <recommendedName>
        <fullName evidence="3">FBD domain-containing protein</fullName>
    </recommendedName>
</protein>
<dbReference type="Gene3D" id="3.80.10.10">
    <property type="entry name" value="Ribonuclease Inhibitor"/>
    <property type="match status" value="1"/>
</dbReference>
<dbReference type="EnsemblPlants" id="HORVU.MOREX.r3.6HG0610990.1">
    <property type="protein sequence ID" value="HORVU.MOREX.r3.6HG0610990.1"/>
    <property type="gene ID" value="HORVU.MOREX.r3.6HG0610990"/>
</dbReference>
<dbReference type="RefSeq" id="XP_044953153.1">
    <property type="nucleotide sequence ID" value="XM_045097218.1"/>
</dbReference>
<evidence type="ECO:0000313" key="1">
    <source>
        <dbReference type="EnsemblPlants" id="HORVU.MOREX.r3.6HG0610990.1"/>
    </source>
</evidence>
<dbReference type="PANTHER" id="PTHR34709:SF19">
    <property type="entry name" value="F-BOX DOMAIN-CONTAINING PROTEIN"/>
    <property type="match status" value="1"/>
</dbReference>
<evidence type="ECO:0000313" key="2">
    <source>
        <dbReference type="Proteomes" id="UP000011116"/>
    </source>
</evidence>
<organism evidence="1 2">
    <name type="scientific">Hordeum vulgare subsp. vulgare</name>
    <name type="common">Domesticated barley</name>
    <dbReference type="NCBI Taxonomy" id="112509"/>
    <lineage>
        <taxon>Eukaryota</taxon>
        <taxon>Viridiplantae</taxon>
        <taxon>Streptophyta</taxon>
        <taxon>Embryophyta</taxon>
        <taxon>Tracheophyta</taxon>
        <taxon>Spermatophyta</taxon>
        <taxon>Magnoliopsida</taxon>
        <taxon>Liliopsida</taxon>
        <taxon>Poales</taxon>
        <taxon>Poaceae</taxon>
        <taxon>BOP clade</taxon>
        <taxon>Pooideae</taxon>
        <taxon>Triticodae</taxon>
        <taxon>Triticeae</taxon>
        <taxon>Hordeinae</taxon>
        <taxon>Hordeum</taxon>
    </lineage>
</organism>
<reference evidence="2" key="1">
    <citation type="journal article" date="2012" name="Nature">
        <title>A physical, genetic and functional sequence assembly of the barley genome.</title>
        <authorList>
            <consortium name="The International Barley Genome Sequencing Consortium"/>
            <person name="Mayer K.F."/>
            <person name="Waugh R."/>
            <person name="Brown J.W."/>
            <person name="Schulman A."/>
            <person name="Langridge P."/>
            <person name="Platzer M."/>
            <person name="Fincher G.B."/>
            <person name="Muehlbauer G.J."/>
            <person name="Sato K."/>
            <person name="Close T.J."/>
            <person name="Wise R.P."/>
            <person name="Stein N."/>
        </authorList>
    </citation>
    <scope>NUCLEOTIDE SEQUENCE [LARGE SCALE GENOMIC DNA]</scope>
    <source>
        <strain evidence="2">cv. Morex</strain>
    </source>
</reference>
<dbReference type="KEGG" id="hvg:123403270"/>
<name>A0A8I6YEZ0_HORVV</name>
<proteinExistence type="predicted"/>
<sequence length="390" mass="43098">MARFSIQQIEIESVPTAICALGLVLRVLVAQRPAFGGLRVLEVCVPDGEDMYADDVSEVLYAASEVSPVEKFRFILPWNVDPKSDSPVVLPGFDRTISIELDVSYLVVEQLAGSFPVLERLMLKGFSVDIEDLVSRCPCLRVLKIISLEFSNIVIHSASLQELHILNEVEPWACAYEIYSIDIAAPALKHLNLSVYTDRSCSLSILAPMVEQISWECKYNIMTIGIGELWELKCLSLKTGEGAATNDVDGTCLSLHISAYNTSRANEAEHAFEEEIQNLPVGDLYTLELHLSLGQTGHAWTSIVLCILGIQSIRIATQRLKLVLRRSEVEAACAADCPCHEPMQIPSLVNLQEVEIKGFRGEGYEFEFLQSVSWAAPLLEKTTAIRSAGN</sequence>
<dbReference type="InterPro" id="IPR055312">
    <property type="entry name" value="FBL15-like"/>
</dbReference>
<dbReference type="Proteomes" id="UP000011116">
    <property type="component" value="Chromosome 6H"/>
</dbReference>
<dbReference type="AlphaFoldDB" id="A0A8I6YEZ0"/>
<accession>A0A8I6YEZ0</accession>
<dbReference type="Gramene" id="HORVU.MOREX.r3.6HG0610990.1">
    <property type="protein sequence ID" value="HORVU.MOREX.r3.6HG0610990.1"/>
    <property type="gene ID" value="HORVU.MOREX.r3.6HG0610990"/>
</dbReference>
<reference evidence="1" key="2">
    <citation type="submission" date="2020-10" db="EMBL/GenBank/DDBJ databases">
        <authorList>
            <person name="Scholz U."/>
            <person name="Mascher M."/>
            <person name="Fiebig A."/>
        </authorList>
    </citation>
    <scope>NUCLEOTIDE SEQUENCE [LARGE SCALE GENOMIC DNA]</scope>
    <source>
        <strain evidence="1">cv. Morex</strain>
    </source>
</reference>